<dbReference type="InterPro" id="IPR000719">
    <property type="entry name" value="Prot_kinase_dom"/>
</dbReference>
<feature type="region of interest" description="Disordered" evidence="12">
    <location>
        <begin position="1182"/>
        <end position="1256"/>
    </location>
</feature>
<evidence type="ECO:0000256" key="8">
    <source>
        <dbReference type="ARBA" id="ARBA00025754"/>
    </source>
</evidence>
<dbReference type="OrthoDB" id="8693905at2759"/>
<evidence type="ECO:0000256" key="3">
    <source>
        <dbReference type="ARBA" id="ARBA00022679"/>
    </source>
</evidence>
<dbReference type="SMART" id="SM00220">
    <property type="entry name" value="S_TKc"/>
    <property type="match status" value="1"/>
</dbReference>
<gene>
    <name evidence="14" type="ORF">AMATHDRAFT_53856</name>
</gene>
<feature type="compositionally biased region" description="Polar residues" evidence="12">
    <location>
        <begin position="356"/>
        <end position="365"/>
    </location>
</feature>
<organism evidence="14 15">
    <name type="scientific">Amanita thiersii Skay4041</name>
    <dbReference type="NCBI Taxonomy" id="703135"/>
    <lineage>
        <taxon>Eukaryota</taxon>
        <taxon>Fungi</taxon>
        <taxon>Dikarya</taxon>
        <taxon>Basidiomycota</taxon>
        <taxon>Agaricomycotina</taxon>
        <taxon>Agaricomycetes</taxon>
        <taxon>Agaricomycetidae</taxon>
        <taxon>Agaricales</taxon>
        <taxon>Pluteineae</taxon>
        <taxon>Amanitaceae</taxon>
        <taxon>Amanita</taxon>
    </lineage>
</organism>
<dbReference type="GO" id="GO:0005524">
    <property type="term" value="F:ATP binding"/>
    <property type="evidence" value="ECO:0007669"/>
    <property type="project" value="UniProtKB-UniRule"/>
</dbReference>
<accession>A0A2A9P0U2</accession>
<evidence type="ECO:0000256" key="4">
    <source>
        <dbReference type="ARBA" id="ARBA00022723"/>
    </source>
</evidence>
<dbReference type="Gene3D" id="1.25.10.10">
    <property type="entry name" value="Leucine-rich Repeat Variant"/>
    <property type="match status" value="3"/>
</dbReference>
<dbReference type="FunFam" id="1.10.510.10:FF:000946">
    <property type="entry name" value="Probable serine/threonine-protein kinase DDB_G0284251"/>
    <property type="match status" value="1"/>
</dbReference>
<dbReference type="EMBL" id="KZ301971">
    <property type="protein sequence ID" value="PFH54052.1"/>
    <property type="molecule type" value="Genomic_DNA"/>
</dbReference>
<dbReference type="STRING" id="703135.A0A2A9P0U2"/>
<proteinExistence type="inferred from homology"/>
<evidence type="ECO:0000313" key="15">
    <source>
        <dbReference type="Proteomes" id="UP000242287"/>
    </source>
</evidence>
<dbReference type="FunFam" id="3.30.200.20:FF:000042">
    <property type="entry name" value="Aurora kinase A"/>
    <property type="match status" value="1"/>
</dbReference>
<protein>
    <recommendedName>
        <fullName evidence="1">non-specific serine/threonine protein kinase</fullName>
        <ecNumber evidence="1">2.7.11.1</ecNumber>
    </recommendedName>
</protein>
<dbReference type="PROSITE" id="PS00108">
    <property type="entry name" value="PROTEIN_KINASE_ST"/>
    <property type="match status" value="1"/>
</dbReference>
<feature type="compositionally biased region" description="Low complexity" evidence="12">
    <location>
        <begin position="1206"/>
        <end position="1216"/>
    </location>
</feature>
<dbReference type="InterPro" id="IPR011009">
    <property type="entry name" value="Kinase-like_dom_sf"/>
</dbReference>
<evidence type="ECO:0000256" key="6">
    <source>
        <dbReference type="ARBA" id="ARBA00022777"/>
    </source>
</evidence>
<dbReference type="InterPro" id="IPR017441">
    <property type="entry name" value="Protein_kinase_ATP_BS"/>
</dbReference>
<feature type="compositionally biased region" description="Polar residues" evidence="12">
    <location>
        <begin position="1182"/>
        <end position="1193"/>
    </location>
</feature>
<feature type="binding site" evidence="11">
    <location>
        <position position="53"/>
    </location>
    <ligand>
        <name>ATP</name>
        <dbReference type="ChEBI" id="CHEBI:30616"/>
    </ligand>
</feature>
<dbReference type="EC" id="2.7.11.1" evidence="1"/>
<evidence type="ECO:0000256" key="9">
    <source>
        <dbReference type="ARBA" id="ARBA00047899"/>
    </source>
</evidence>
<dbReference type="GO" id="GO:0004674">
    <property type="term" value="F:protein serine/threonine kinase activity"/>
    <property type="evidence" value="ECO:0007669"/>
    <property type="project" value="UniProtKB-KW"/>
</dbReference>
<dbReference type="PROSITE" id="PS50011">
    <property type="entry name" value="PROTEIN_KINASE_DOM"/>
    <property type="match status" value="1"/>
</dbReference>
<feature type="region of interest" description="Disordered" evidence="12">
    <location>
        <begin position="510"/>
        <end position="587"/>
    </location>
</feature>
<feature type="region of interest" description="Disordered" evidence="12">
    <location>
        <begin position="286"/>
        <end position="305"/>
    </location>
</feature>
<feature type="compositionally biased region" description="Basic and acidic residues" evidence="12">
    <location>
        <begin position="566"/>
        <end position="581"/>
    </location>
</feature>
<dbReference type="CDD" id="cd06627">
    <property type="entry name" value="STKc_Cdc7_like"/>
    <property type="match status" value="1"/>
</dbReference>
<evidence type="ECO:0000256" key="11">
    <source>
        <dbReference type="PROSITE-ProRule" id="PRU10141"/>
    </source>
</evidence>
<keyword evidence="5 11" id="KW-0547">Nucleotide-binding</keyword>
<feature type="compositionally biased region" description="Polar residues" evidence="12">
    <location>
        <begin position="1217"/>
        <end position="1235"/>
    </location>
</feature>
<feature type="domain" description="Protein kinase" evidence="13">
    <location>
        <begin position="24"/>
        <end position="275"/>
    </location>
</feature>
<keyword evidence="7 11" id="KW-0067">ATP-binding</keyword>
<dbReference type="SUPFAM" id="SSF48371">
    <property type="entry name" value="ARM repeat"/>
    <property type="match status" value="1"/>
</dbReference>
<dbReference type="PROSITE" id="PS00107">
    <property type="entry name" value="PROTEIN_KINASE_ATP"/>
    <property type="match status" value="1"/>
</dbReference>
<evidence type="ECO:0000259" key="13">
    <source>
        <dbReference type="PROSITE" id="PS50011"/>
    </source>
</evidence>
<dbReference type="InterPro" id="IPR016024">
    <property type="entry name" value="ARM-type_fold"/>
</dbReference>
<comment type="catalytic activity">
    <reaction evidence="10">
        <text>L-seryl-[protein] + ATP = O-phospho-L-seryl-[protein] + ADP + H(+)</text>
        <dbReference type="Rhea" id="RHEA:17989"/>
        <dbReference type="Rhea" id="RHEA-COMP:9863"/>
        <dbReference type="Rhea" id="RHEA-COMP:11604"/>
        <dbReference type="ChEBI" id="CHEBI:15378"/>
        <dbReference type="ChEBI" id="CHEBI:29999"/>
        <dbReference type="ChEBI" id="CHEBI:30616"/>
        <dbReference type="ChEBI" id="CHEBI:83421"/>
        <dbReference type="ChEBI" id="CHEBI:456216"/>
        <dbReference type="EC" id="2.7.11.1"/>
    </reaction>
</comment>
<keyword evidence="6" id="KW-0418">Kinase</keyword>
<dbReference type="InterPro" id="IPR053235">
    <property type="entry name" value="Ser_Thr_kinase"/>
</dbReference>
<feature type="compositionally biased region" description="Polar residues" evidence="12">
    <location>
        <begin position="435"/>
        <end position="447"/>
    </location>
</feature>
<dbReference type="FunFam" id="1.25.10.10:FF:000583">
    <property type="entry name" value="MAP3K epsilon protein kinase 1"/>
    <property type="match status" value="1"/>
</dbReference>
<sequence length="1256" mass="138681">MATPSRPSSSSASKVNVSKSLNDYQLGDSLGKGAFGQVYRALNWATGETVAVKEIQLSNIPKAELGEIMSEIDLLKNLNHPNIVKYKGFVKTREYLYIILEFCENGSLHNISKRFGKFPENLVAVYISQVLEGLVYLHDQGVIHRDIKGANILTDKNGTVKLADFGVASNTAGGVRDDAVVGSPYWMAPEVIEQSGATTASDIWSVGCVVIELLEGHPPYHNLDPMPALFRIVQDDCPPIPDGASPIVKDFLYHCFQKDCNLRISARKLLRHPWMIAARRQLAEGKAKAGDNEGEAATEGATKPPINYNYDEAVLKVQEWNEALKSPSRSSKHPPRHTRPQSPLPGHAGPLPMTSLPVSTSQQSACKAGSAPNVKAMKNLVEKIQPLSFVLQPPEEQTDNWDDDFEEGISFSKLQALDRSTTDDEKEEKHETEDNAQTIRPSRSPGQRSIPLAQPPPSDMGPIVEDYSDFAEEDELENKVANFKMKNPIRRGLFHPDDIKVYSFGSMPPGPKSAPLPDLNKKPSRSSLSPLLVPSAPSNGPISASHMGSHSRSSSISGTGGSFGRSESRQFRNDSEFGKYAEDEDEDYDDVFGKPNGITSDQQVQTLQLNTRLSNKSWLGDETSDEEDPFAEIDEGFSEDDLESNLQRDKNARLSSLVNQLIDELTPSAPDFQLRDACDQLLNIITDSPDMQGQLVSSHGMLAILEVLEGRCSRDVTMKLLQIVNLLVTSDLGFLESFCLIGGIPLMMEFTSKKYPSECRLEASNFIRLLCHTSVLTLQMFISCRGLKVLVDLLDEDYAEETDLVVHALNGIGSVFELQSPTTKNDFCRMFIREGLLDPLSAALLNVMANRGEQAMATKKKIIQILLVFCQVSQSDIHVRNALGTRKVIRRLLRACELLEPECLVQLLKAVKHLSMNATILEVLQNANALEILIRILEEQSSGHHSTEMSNHIFQTCYNLCRLNKTRQEEAAQAGIVPCLKRVISTSSPLRQFALPILCDLAGAGKSCRTLLWQHDGLGMYMKLLDDPYFQVSALEAIVSWLQDETARVEDELVKPDSIEALLRCFVNSKANSFENLLEPFLKLTRLSTPITVGIAKLPAFFKRIIDRLGHHSKALVRRNLLRILKGICDVHPNRATLVERYGLLGVVERLSKSDGAVLVRELAREIVPTLKPGLRAKGNLSTGLGQADTPTKNGLALKKMRRAASETTASSMSTMHSPNVSGSRTSGVPSSVRTRPSRQRLGDIQWQSGNGPGWR</sequence>
<dbReference type="AlphaFoldDB" id="A0A2A9P0U2"/>
<feature type="compositionally biased region" description="Basic residues" evidence="12">
    <location>
        <begin position="330"/>
        <end position="339"/>
    </location>
</feature>
<evidence type="ECO:0000256" key="12">
    <source>
        <dbReference type="SAM" id="MobiDB-lite"/>
    </source>
</evidence>
<dbReference type="InterPro" id="IPR008271">
    <property type="entry name" value="Ser/Thr_kinase_AS"/>
</dbReference>
<evidence type="ECO:0000256" key="2">
    <source>
        <dbReference type="ARBA" id="ARBA00022527"/>
    </source>
</evidence>
<evidence type="ECO:0000256" key="10">
    <source>
        <dbReference type="ARBA" id="ARBA00048679"/>
    </source>
</evidence>
<dbReference type="Gene3D" id="1.10.510.10">
    <property type="entry name" value="Transferase(Phosphotransferase) domain 1"/>
    <property type="match status" value="1"/>
</dbReference>
<dbReference type="PANTHER" id="PTHR24361">
    <property type="entry name" value="MITOGEN-ACTIVATED KINASE KINASE KINASE"/>
    <property type="match status" value="1"/>
</dbReference>
<dbReference type="Proteomes" id="UP000242287">
    <property type="component" value="Unassembled WGS sequence"/>
</dbReference>
<keyword evidence="3" id="KW-0808">Transferase</keyword>
<dbReference type="GO" id="GO:0005737">
    <property type="term" value="C:cytoplasm"/>
    <property type="evidence" value="ECO:0007669"/>
    <property type="project" value="TreeGrafter"/>
</dbReference>
<keyword evidence="4" id="KW-0479">Metal-binding</keyword>
<dbReference type="InterPro" id="IPR011989">
    <property type="entry name" value="ARM-like"/>
</dbReference>
<comment type="similarity">
    <text evidence="8">Belongs to the protein kinase superfamily. STE Ser/Thr protein kinase family.</text>
</comment>
<keyword evidence="2" id="KW-0723">Serine/threonine-protein kinase</keyword>
<comment type="catalytic activity">
    <reaction evidence="9">
        <text>L-threonyl-[protein] + ATP = O-phospho-L-threonyl-[protein] + ADP + H(+)</text>
        <dbReference type="Rhea" id="RHEA:46608"/>
        <dbReference type="Rhea" id="RHEA-COMP:11060"/>
        <dbReference type="Rhea" id="RHEA-COMP:11605"/>
        <dbReference type="ChEBI" id="CHEBI:15378"/>
        <dbReference type="ChEBI" id="CHEBI:30013"/>
        <dbReference type="ChEBI" id="CHEBI:30616"/>
        <dbReference type="ChEBI" id="CHEBI:61977"/>
        <dbReference type="ChEBI" id="CHEBI:456216"/>
        <dbReference type="EC" id="2.7.11.1"/>
    </reaction>
</comment>
<dbReference type="GO" id="GO:0046872">
    <property type="term" value="F:metal ion binding"/>
    <property type="evidence" value="ECO:0007669"/>
    <property type="project" value="UniProtKB-KW"/>
</dbReference>
<feature type="compositionally biased region" description="Basic and acidic residues" evidence="12">
    <location>
        <begin position="420"/>
        <end position="433"/>
    </location>
</feature>
<name>A0A2A9P0U2_9AGAR</name>
<evidence type="ECO:0000313" key="14">
    <source>
        <dbReference type="EMBL" id="PFH54052.1"/>
    </source>
</evidence>
<evidence type="ECO:0000256" key="5">
    <source>
        <dbReference type="ARBA" id="ARBA00022741"/>
    </source>
</evidence>
<keyword evidence="15" id="KW-1185">Reference proteome</keyword>
<feature type="region of interest" description="Disordered" evidence="12">
    <location>
        <begin position="324"/>
        <end position="370"/>
    </location>
</feature>
<reference evidence="14 15" key="1">
    <citation type="submission" date="2014-02" db="EMBL/GenBank/DDBJ databases">
        <title>Transposable element dynamics among asymbiotic and ectomycorrhizal Amanita fungi.</title>
        <authorList>
            <consortium name="DOE Joint Genome Institute"/>
            <person name="Hess J."/>
            <person name="Skrede I."/>
            <person name="Wolfe B."/>
            <person name="LaButti K."/>
            <person name="Ohm R.A."/>
            <person name="Grigoriev I.V."/>
            <person name="Pringle A."/>
        </authorList>
    </citation>
    <scope>NUCLEOTIDE SEQUENCE [LARGE SCALE GENOMIC DNA]</scope>
    <source>
        <strain evidence="14 15">SKay4041</strain>
    </source>
</reference>
<evidence type="ECO:0000256" key="7">
    <source>
        <dbReference type="ARBA" id="ARBA00022840"/>
    </source>
</evidence>
<dbReference type="Pfam" id="PF00069">
    <property type="entry name" value="Pkinase"/>
    <property type="match status" value="1"/>
</dbReference>
<dbReference type="SUPFAM" id="SSF56112">
    <property type="entry name" value="Protein kinase-like (PK-like)"/>
    <property type="match status" value="1"/>
</dbReference>
<evidence type="ECO:0000256" key="1">
    <source>
        <dbReference type="ARBA" id="ARBA00012513"/>
    </source>
</evidence>
<dbReference type="PANTHER" id="PTHR24361:SF433">
    <property type="entry name" value="PROTEIN KINASE DOMAIN-CONTAINING PROTEIN"/>
    <property type="match status" value="1"/>
</dbReference>
<feature type="compositionally biased region" description="Low complexity" evidence="12">
    <location>
        <begin position="525"/>
        <end position="557"/>
    </location>
</feature>
<feature type="region of interest" description="Disordered" evidence="12">
    <location>
        <begin position="411"/>
        <end position="465"/>
    </location>
</feature>